<dbReference type="InterPro" id="IPR010667">
    <property type="entry name" value="Phage_T4_Gp19"/>
</dbReference>
<dbReference type="InterPro" id="IPR011747">
    <property type="entry name" value="CHP02241"/>
</dbReference>
<comment type="caution">
    <text evidence="1">The sequence shown here is derived from an EMBL/GenBank/DDBJ whole genome shotgun (WGS) entry which is preliminary data.</text>
</comment>
<dbReference type="EMBL" id="JEME01002682">
    <property type="protein sequence ID" value="KYG03519.1"/>
    <property type="molecule type" value="Genomic_DNA"/>
</dbReference>
<evidence type="ECO:0000313" key="2">
    <source>
        <dbReference type="Proteomes" id="UP000075502"/>
    </source>
</evidence>
<evidence type="ECO:0000313" key="1">
    <source>
        <dbReference type="EMBL" id="KYG03519.1"/>
    </source>
</evidence>
<dbReference type="AlphaFoldDB" id="A0A150TFP7"/>
<proteinExistence type="predicted"/>
<dbReference type="NCBIfam" id="TIGR02241">
    <property type="entry name" value="conserved hypothetical phage tail region protein"/>
    <property type="match status" value="1"/>
</dbReference>
<gene>
    <name evidence="1" type="ORF">BE21_04595</name>
</gene>
<dbReference type="Pfam" id="PF06841">
    <property type="entry name" value="Phage_T4_gp19"/>
    <property type="match status" value="1"/>
</dbReference>
<dbReference type="GO" id="GO:0005198">
    <property type="term" value="F:structural molecule activity"/>
    <property type="evidence" value="ECO:0007669"/>
    <property type="project" value="InterPro"/>
</dbReference>
<protein>
    <recommendedName>
        <fullName evidence="3">Phage tail protein</fullName>
    </recommendedName>
</protein>
<organism evidence="1 2">
    <name type="scientific">Sorangium cellulosum</name>
    <name type="common">Polyangium cellulosum</name>
    <dbReference type="NCBI Taxonomy" id="56"/>
    <lineage>
        <taxon>Bacteria</taxon>
        <taxon>Pseudomonadati</taxon>
        <taxon>Myxococcota</taxon>
        <taxon>Polyangia</taxon>
        <taxon>Polyangiales</taxon>
        <taxon>Polyangiaceae</taxon>
        <taxon>Sorangium</taxon>
    </lineage>
</organism>
<dbReference type="PANTHER" id="PTHR38009">
    <property type="entry name" value="CONSERVED HYPOTHETICAL PHAGE TAIL PROTEIN"/>
    <property type="match status" value="1"/>
</dbReference>
<dbReference type="Proteomes" id="UP000075502">
    <property type="component" value="Unassembled WGS sequence"/>
</dbReference>
<evidence type="ECO:0008006" key="3">
    <source>
        <dbReference type="Google" id="ProtNLM"/>
    </source>
</evidence>
<reference evidence="1 2" key="1">
    <citation type="submission" date="2014-02" db="EMBL/GenBank/DDBJ databases">
        <title>The small core and large imbalanced accessory genome model reveals a collaborative survival strategy of Sorangium cellulosum strains in nature.</title>
        <authorList>
            <person name="Han K."/>
            <person name="Peng R."/>
            <person name="Blom J."/>
            <person name="Li Y.-Z."/>
        </authorList>
    </citation>
    <scope>NUCLEOTIDE SEQUENCE [LARGE SCALE GENOMIC DNA]</scope>
    <source>
        <strain evidence="1 2">So0007-03</strain>
    </source>
</reference>
<dbReference type="PANTHER" id="PTHR38009:SF1">
    <property type="entry name" value="CONSERVED HYPOTHETICAL PHAGE TAIL PROTEIN"/>
    <property type="match status" value="1"/>
</dbReference>
<sequence length="141" mass="15443">MPLPAFRYQVLLGASSAPAAGFTECSGLEVTTEIFEYAEGGVNSYVHKLPTRTKPGDLVLKRGLLFSSELWAWIQDISDGNYRRMDGRIVLYTTGGVRPAQTWRFSRGLPIKWTGPSLSASQSAVATESLTIAHEGLKLDH</sequence>
<accession>A0A150TFP7</accession>
<name>A0A150TFP7_SORCE</name>